<name>A0ABN8GL30_9BACL</name>
<evidence type="ECO:0008006" key="8">
    <source>
        <dbReference type="Google" id="ProtNLM"/>
    </source>
</evidence>
<keyword evidence="7" id="KW-1185">Reference proteome</keyword>
<organism evidence="6 7">
    <name type="scientific">Paenibacillus auburnensis</name>
    <dbReference type="NCBI Taxonomy" id="2905649"/>
    <lineage>
        <taxon>Bacteria</taxon>
        <taxon>Bacillati</taxon>
        <taxon>Bacillota</taxon>
        <taxon>Bacilli</taxon>
        <taxon>Bacillales</taxon>
        <taxon>Paenibacillaceae</taxon>
        <taxon>Paenibacillus</taxon>
    </lineage>
</organism>
<accession>A0ABN8GL30</accession>
<comment type="subcellular location">
    <subcellularLocation>
        <location evidence="1">Cell outer membrane</location>
    </subcellularLocation>
</comment>
<keyword evidence="5" id="KW-0998">Cell outer membrane</keyword>
<gene>
    <name evidence="6" type="ORF">PAECIP111892_03207</name>
</gene>
<comment type="caution">
    <text evidence="6">The sequence shown here is derived from an EMBL/GenBank/DDBJ whole genome shotgun (WGS) entry which is preliminary data.</text>
</comment>
<dbReference type="InterPro" id="IPR051906">
    <property type="entry name" value="TolC-like"/>
</dbReference>
<dbReference type="Gene3D" id="1.20.1600.10">
    <property type="entry name" value="Outer membrane efflux proteins (OEP)"/>
    <property type="match status" value="1"/>
</dbReference>
<dbReference type="SUPFAM" id="SSF56954">
    <property type="entry name" value="Outer membrane efflux proteins (OEP)"/>
    <property type="match status" value="1"/>
</dbReference>
<keyword evidence="4" id="KW-0472">Membrane</keyword>
<dbReference type="PANTHER" id="PTHR30026">
    <property type="entry name" value="OUTER MEMBRANE PROTEIN TOLC"/>
    <property type="match status" value="1"/>
</dbReference>
<reference evidence="6" key="1">
    <citation type="submission" date="2022-01" db="EMBL/GenBank/DDBJ databases">
        <authorList>
            <person name="Criscuolo A."/>
        </authorList>
    </citation>
    <scope>NUCLEOTIDE SEQUENCE</scope>
    <source>
        <strain evidence="6">CIP111892</strain>
    </source>
</reference>
<evidence type="ECO:0000256" key="2">
    <source>
        <dbReference type="ARBA" id="ARBA00022452"/>
    </source>
</evidence>
<sequence length="427" mass="48359">MIKKTLLFVFVCLIVITSDPRAVFADSAGAATVKTLSLDEAIRLALDHYSDLKLSNWKVAENDAHLSYITSVKKKLEDKNVTAASSLLSVSFNDFLKSIPNYDQLSDEDKAGVQQSITLQIMINTSINQWIQAQTVSQNSYNQELKNSQLLEYSDQLRSLESNQTLSRLEIQKSEALVRYDTIQKYYQLCSSQMNIEYQQKDKQYLDTQADDALVLYNAGLLPKKDLEAAQVKAQQQETAIERNLGSLKAQKELFKQELGLSAFSEIIFSPPALPAIPKPGSFSTVIKIEDSLELKEQDAKVKLAQDNYDAVLPSEIELKNYYHVLWSSQLEQRTILQQQLELKLTGYKSEANDLCQRNVQLLEDYSRIEQALKDIRTLNSMGLASLAEVDKTVQQLNQSNQQMDSLKYEYLIFLEKVNLAVKGVVI</sequence>
<dbReference type="RefSeq" id="WP_236334830.1">
    <property type="nucleotide sequence ID" value="NZ_CAKMMG010000004.1"/>
</dbReference>
<evidence type="ECO:0000313" key="7">
    <source>
        <dbReference type="Proteomes" id="UP000838324"/>
    </source>
</evidence>
<evidence type="ECO:0000313" key="6">
    <source>
        <dbReference type="EMBL" id="CAH1209392.1"/>
    </source>
</evidence>
<keyword evidence="3" id="KW-0812">Transmembrane</keyword>
<proteinExistence type="predicted"/>
<dbReference type="Proteomes" id="UP000838324">
    <property type="component" value="Unassembled WGS sequence"/>
</dbReference>
<dbReference type="PANTHER" id="PTHR30026:SF20">
    <property type="entry name" value="OUTER MEMBRANE PROTEIN TOLC"/>
    <property type="match status" value="1"/>
</dbReference>
<protein>
    <recommendedName>
        <fullName evidence="8">TolC family protein</fullName>
    </recommendedName>
</protein>
<evidence type="ECO:0000256" key="4">
    <source>
        <dbReference type="ARBA" id="ARBA00023136"/>
    </source>
</evidence>
<evidence type="ECO:0000256" key="1">
    <source>
        <dbReference type="ARBA" id="ARBA00004442"/>
    </source>
</evidence>
<keyword evidence="2" id="KW-1134">Transmembrane beta strand</keyword>
<evidence type="ECO:0000256" key="3">
    <source>
        <dbReference type="ARBA" id="ARBA00022692"/>
    </source>
</evidence>
<evidence type="ECO:0000256" key="5">
    <source>
        <dbReference type="ARBA" id="ARBA00023237"/>
    </source>
</evidence>
<dbReference type="EMBL" id="CAKMMG010000004">
    <property type="protein sequence ID" value="CAH1209392.1"/>
    <property type="molecule type" value="Genomic_DNA"/>
</dbReference>